<dbReference type="GO" id="GO:0005737">
    <property type="term" value="C:cytoplasm"/>
    <property type="evidence" value="ECO:0007669"/>
    <property type="project" value="TreeGrafter"/>
</dbReference>
<feature type="domain" description="Phospholipase/carboxylesterase/thioesterase" evidence="3">
    <location>
        <begin position="37"/>
        <end position="246"/>
    </location>
</feature>
<evidence type="ECO:0000259" key="3">
    <source>
        <dbReference type="Pfam" id="PF02230"/>
    </source>
</evidence>
<sequence>MLRRLSLLPLCRSTMAKPMHTKSHVVAVDKADNTITFTPKTGHSASLVFMHGLGDTAFGWADTMQFMSESMPHVKCILPTAQTQPVTLNHGMQCPSWYDIQSLSNRKGDPCTGIEASRDRILQIIEKEIDAGIAPSRIVLGGFSQGGALSLFTGYQMNHALAGILVLSAYVPKADRFAVPEALKEVPLLMCHGDSDMVVQLSWAEMSVGKVKDQGVKNVEFIVYEDLDHGASMEEITKVKTWLQKVLPATA</sequence>
<protein>
    <submittedName>
        <fullName evidence="4">Acyl-protein thioesterase</fullName>
    </submittedName>
</protein>
<organism evidence="4 5">
    <name type="scientific">Achlya hypogyna</name>
    <name type="common">Oomycete</name>
    <name type="synonym">Protoachlya hypogyna</name>
    <dbReference type="NCBI Taxonomy" id="1202772"/>
    <lineage>
        <taxon>Eukaryota</taxon>
        <taxon>Sar</taxon>
        <taxon>Stramenopiles</taxon>
        <taxon>Oomycota</taxon>
        <taxon>Saprolegniomycetes</taxon>
        <taxon>Saprolegniales</taxon>
        <taxon>Achlyaceae</taxon>
        <taxon>Achlya</taxon>
    </lineage>
</organism>
<comment type="caution">
    <text evidence="4">The sequence shown here is derived from an EMBL/GenBank/DDBJ whole genome shotgun (WGS) entry which is preliminary data.</text>
</comment>
<proteinExistence type="inferred from homology"/>
<dbReference type="GO" id="GO:0008474">
    <property type="term" value="F:palmitoyl-(protein) hydrolase activity"/>
    <property type="evidence" value="ECO:0007669"/>
    <property type="project" value="TreeGrafter"/>
</dbReference>
<accession>A0A1V9YAZ1</accession>
<dbReference type="Pfam" id="PF02230">
    <property type="entry name" value="Abhydrolase_2"/>
    <property type="match status" value="1"/>
</dbReference>
<dbReference type="AlphaFoldDB" id="A0A1V9YAZ1"/>
<dbReference type="PANTHER" id="PTHR10655:SF17">
    <property type="entry name" value="LYSOPHOSPHOLIPASE-LIKE PROTEIN 1"/>
    <property type="match status" value="1"/>
</dbReference>
<keyword evidence="2" id="KW-0378">Hydrolase</keyword>
<reference evidence="4 5" key="1">
    <citation type="journal article" date="2014" name="Genome Biol. Evol.">
        <title>The secreted proteins of Achlya hypogyna and Thraustotheca clavata identify the ancestral oomycete secretome and reveal gene acquisitions by horizontal gene transfer.</title>
        <authorList>
            <person name="Misner I."/>
            <person name="Blouin N."/>
            <person name="Leonard G."/>
            <person name="Richards T.A."/>
            <person name="Lane C.E."/>
        </authorList>
    </citation>
    <scope>NUCLEOTIDE SEQUENCE [LARGE SCALE GENOMIC DNA]</scope>
    <source>
        <strain evidence="4 5">ATCC 48635</strain>
    </source>
</reference>
<comment type="similarity">
    <text evidence="1">Belongs to the AB hydrolase superfamily. AB hydrolase 2 family.</text>
</comment>
<evidence type="ECO:0000313" key="5">
    <source>
        <dbReference type="Proteomes" id="UP000243579"/>
    </source>
</evidence>
<dbReference type="InterPro" id="IPR029058">
    <property type="entry name" value="AB_hydrolase_fold"/>
</dbReference>
<dbReference type="PANTHER" id="PTHR10655">
    <property type="entry name" value="LYSOPHOSPHOLIPASE-RELATED"/>
    <property type="match status" value="1"/>
</dbReference>
<evidence type="ECO:0000256" key="1">
    <source>
        <dbReference type="ARBA" id="ARBA00006499"/>
    </source>
</evidence>
<evidence type="ECO:0000313" key="4">
    <source>
        <dbReference type="EMBL" id="OQR82848.1"/>
    </source>
</evidence>
<evidence type="ECO:0000256" key="2">
    <source>
        <dbReference type="ARBA" id="ARBA00022801"/>
    </source>
</evidence>
<dbReference type="InterPro" id="IPR003140">
    <property type="entry name" value="PLipase/COase/thioEstase"/>
</dbReference>
<keyword evidence="5" id="KW-1185">Reference proteome</keyword>
<dbReference type="OrthoDB" id="2418081at2759"/>
<dbReference type="SUPFAM" id="SSF53474">
    <property type="entry name" value="alpha/beta-Hydrolases"/>
    <property type="match status" value="1"/>
</dbReference>
<dbReference type="EMBL" id="JNBR01002414">
    <property type="protein sequence ID" value="OQR82848.1"/>
    <property type="molecule type" value="Genomic_DNA"/>
</dbReference>
<dbReference type="InterPro" id="IPR050565">
    <property type="entry name" value="LYPA1-2/EST-like"/>
</dbReference>
<dbReference type="GO" id="GO:0052689">
    <property type="term" value="F:carboxylic ester hydrolase activity"/>
    <property type="evidence" value="ECO:0007669"/>
    <property type="project" value="TreeGrafter"/>
</dbReference>
<gene>
    <name evidence="4" type="ORF">ACHHYP_15438</name>
</gene>
<dbReference type="STRING" id="1202772.A0A1V9YAZ1"/>
<name>A0A1V9YAZ1_ACHHY</name>
<dbReference type="Proteomes" id="UP000243579">
    <property type="component" value="Unassembled WGS sequence"/>
</dbReference>
<dbReference type="Gene3D" id="3.40.50.1820">
    <property type="entry name" value="alpha/beta hydrolase"/>
    <property type="match status" value="1"/>
</dbReference>